<feature type="domain" description="Mechanosensitive ion channel transmembrane helices 2/3" evidence="11">
    <location>
        <begin position="128"/>
        <end position="168"/>
    </location>
</feature>
<evidence type="ECO:0000256" key="3">
    <source>
        <dbReference type="ARBA" id="ARBA00022475"/>
    </source>
</evidence>
<evidence type="ECO:0000256" key="1">
    <source>
        <dbReference type="ARBA" id="ARBA00004651"/>
    </source>
</evidence>
<evidence type="ECO:0000256" key="7">
    <source>
        <dbReference type="SAM" id="MobiDB-lite"/>
    </source>
</evidence>
<evidence type="ECO:0000259" key="9">
    <source>
        <dbReference type="Pfam" id="PF00924"/>
    </source>
</evidence>
<dbReference type="InterPro" id="IPR010920">
    <property type="entry name" value="LSM_dom_sf"/>
</dbReference>
<evidence type="ECO:0000259" key="11">
    <source>
        <dbReference type="Pfam" id="PF21088"/>
    </source>
</evidence>
<comment type="caution">
    <text evidence="12">The sequence shown here is derived from an EMBL/GenBank/DDBJ whole genome shotgun (WGS) entry which is preliminary data.</text>
</comment>
<feature type="transmembrane region" description="Helical" evidence="8">
    <location>
        <begin position="6"/>
        <end position="28"/>
    </location>
</feature>
<dbReference type="InterPro" id="IPR049278">
    <property type="entry name" value="MS_channel_C"/>
</dbReference>
<evidence type="ECO:0000256" key="8">
    <source>
        <dbReference type="SAM" id="Phobius"/>
    </source>
</evidence>
<dbReference type="SUPFAM" id="SSF82861">
    <property type="entry name" value="Mechanosensitive channel protein MscS (YggB), transmembrane region"/>
    <property type="match status" value="1"/>
</dbReference>
<dbReference type="EMBL" id="JADQBC010000032">
    <property type="protein sequence ID" value="MBR8827490.1"/>
    <property type="molecule type" value="Genomic_DNA"/>
</dbReference>
<dbReference type="Gene3D" id="3.30.70.100">
    <property type="match status" value="1"/>
</dbReference>
<evidence type="ECO:0000313" key="13">
    <source>
        <dbReference type="Proteomes" id="UP000767446"/>
    </source>
</evidence>
<feature type="transmembrane region" description="Helical" evidence="8">
    <location>
        <begin position="124"/>
        <end position="143"/>
    </location>
</feature>
<dbReference type="PANTHER" id="PTHR30566:SF25">
    <property type="entry name" value="INNER MEMBRANE PROTEIN"/>
    <property type="match status" value="1"/>
</dbReference>
<evidence type="ECO:0000256" key="6">
    <source>
        <dbReference type="ARBA" id="ARBA00023136"/>
    </source>
</evidence>
<dbReference type="Gene3D" id="2.30.30.60">
    <property type="match status" value="1"/>
</dbReference>
<dbReference type="SUPFAM" id="SSF82689">
    <property type="entry name" value="Mechanosensitive channel protein MscS (YggB), C-terminal domain"/>
    <property type="match status" value="1"/>
</dbReference>
<dbReference type="AlphaFoldDB" id="A0A941GUJ7"/>
<dbReference type="Pfam" id="PF21082">
    <property type="entry name" value="MS_channel_3rd"/>
    <property type="match status" value="1"/>
</dbReference>
<feature type="region of interest" description="Disordered" evidence="7">
    <location>
        <begin position="346"/>
        <end position="369"/>
    </location>
</feature>
<dbReference type="PANTHER" id="PTHR30566">
    <property type="entry name" value="YNAI-RELATED MECHANOSENSITIVE ION CHANNEL"/>
    <property type="match status" value="1"/>
</dbReference>
<feature type="domain" description="Mechanosensitive ion channel MscS" evidence="9">
    <location>
        <begin position="169"/>
        <end position="235"/>
    </location>
</feature>
<evidence type="ECO:0000313" key="12">
    <source>
        <dbReference type="EMBL" id="MBR8827490.1"/>
    </source>
</evidence>
<feature type="compositionally biased region" description="Basic and acidic residues" evidence="7">
    <location>
        <begin position="346"/>
        <end position="355"/>
    </location>
</feature>
<dbReference type="InterPro" id="IPR006685">
    <property type="entry name" value="MscS_channel_2nd"/>
</dbReference>
<comment type="subcellular location">
    <subcellularLocation>
        <location evidence="1">Cell membrane</location>
        <topology evidence="1">Multi-pass membrane protein</topology>
    </subcellularLocation>
</comment>
<name>A0A941GUJ7_9CHRO</name>
<feature type="transmembrane region" description="Helical" evidence="8">
    <location>
        <begin position="49"/>
        <end position="71"/>
    </location>
</feature>
<organism evidence="12 13">
    <name type="scientific">Gomphosphaeria aponina SAG 52.96 = DSM 107014</name>
    <dbReference type="NCBI Taxonomy" id="1521640"/>
    <lineage>
        <taxon>Bacteria</taxon>
        <taxon>Bacillati</taxon>
        <taxon>Cyanobacteriota</taxon>
        <taxon>Cyanophyceae</taxon>
        <taxon>Oscillatoriophycideae</taxon>
        <taxon>Chroococcales</taxon>
        <taxon>Gomphosphaeriaceae</taxon>
        <taxon>Gomphosphaeria</taxon>
    </lineage>
</organism>
<sequence>MDKFLIILRWVSPVVIVLCSLALGLGFEKRVLKKLKEITAKTSWEGDDLIIDSLENISVLWFLLGGIYLAIPTIPLPDSLITVINKILTASFLASATLVISRLAIDFIQLYTSRRDSSATLTSLFEYITKIAIFTLGGLIIIQAVGIPITPLLTAFGVGGVSLGLAFKDTLANLLSGINIIVSKKIRPGDYLQLKTGEEGYVVDVELKYTVIREITGNMVVIPNSYILAYSFKNYALPEKQMLIPVQVGISYESDLETVEAVTLEVAKEVMEQVEAGITEYEPFMRYNEFDYFSINLTVYLAVKDYYDQLIVKHEFIKRLHKRYREEGIKIPFPIQAGYMTQRNGQDEASQKLSKENFQPPGVKKDFLL</sequence>
<dbReference type="GO" id="GO:0005886">
    <property type="term" value="C:plasma membrane"/>
    <property type="evidence" value="ECO:0007669"/>
    <property type="project" value="UniProtKB-SubCell"/>
</dbReference>
<dbReference type="InterPro" id="IPR011066">
    <property type="entry name" value="MscS_channel_C_sf"/>
</dbReference>
<feature type="domain" description="Mechanosensitive ion channel MscS C-terminal" evidence="10">
    <location>
        <begin position="246"/>
        <end position="331"/>
    </location>
</feature>
<dbReference type="InterPro" id="IPR049142">
    <property type="entry name" value="MS_channel_1st"/>
</dbReference>
<protein>
    <submittedName>
        <fullName evidence="12">Mechanosensitive ion channel family protein</fullName>
    </submittedName>
</protein>
<dbReference type="Gene3D" id="1.10.287.1260">
    <property type="match status" value="1"/>
</dbReference>
<dbReference type="GO" id="GO:0055085">
    <property type="term" value="P:transmembrane transport"/>
    <property type="evidence" value="ECO:0007669"/>
    <property type="project" value="InterPro"/>
</dbReference>
<gene>
    <name evidence="12" type="ORF">DSM107014_06210</name>
</gene>
<feature type="transmembrane region" description="Helical" evidence="8">
    <location>
        <begin position="83"/>
        <end position="104"/>
    </location>
</feature>
<keyword evidence="5 8" id="KW-1133">Transmembrane helix</keyword>
<keyword evidence="3" id="KW-1003">Cell membrane</keyword>
<proteinExistence type="inferred from homology"/>
<evidence type="ECO:0000256" key="5">
    <source>
        <dbReference type="ARBA" id="ARBA00022989"/>
    </source>
</evidence>
<evidence type="ECO:0000256" key="4">
    <source>
        <dbReference type="ARBA" id="ARBA00022692"/>
    </source>
</evidence>
<evidence type="ECO:0000256" key="2">
    <source>
        <dbReference type="ARBA" id="ARBA00008017"/>
    </source>
</evidence>
<dbReference type="Pfam" id="PF00924">
    <property type="entry name" value="MS_channel_2nd"/>
    <property type="match status" value="1"/>
</dbReference>
<keyword evidence="6 8" id="KW-0472">Membrane</keyword>
<dbReference type="Proteomes" id="UP000767446">
    <property type="component" value="Unassembled WGS sequence"/>
</dbReference>
<keyword evidence="4 8" id="KW-0812">Transmembrane</keyword>
<dbReference type="Pfam" id="PF21088">
    <property type="entry name" value="MS_channel_1st"/>
    <property type="match status" value="1"/>
</dbReference>
<dbReference type="SUPFAM" id="SSF50182">
    <property type="entry name" value="Sm-like ribonucleoproteins"/>
    <property type="match status" value="1"/>
</dbReference>
<dbReference type="InterPro" id="IPR011014">
    <property type="entry name" value="MscS_channel_TM-2"/>
</dbReference>
<comment type="similarity">
    <text evidence="2">Belongs to the MscS (TC 1.A.23) family.</text>
</comment>
<dbReference type="InterPro" id="IPR023408">
    <property type="entry name" value="MscS_beta-dom_sf"/>
</dbReference>
<reference evidence="12" key="1">
    <citation type="submission" date="2021-02" db="EMBL/GenBank/DDBJ databases">
        <title>Metagenome analyses of Stigonema ocellatum DSM 106950, Chlorogloea purpurea SAG 13.99 and Gomphosphaeria aponina DSM 107014.</title>
        <authorList>
            <person name="Marter P."/>
            <person name="Huang S."/>
        </authorList>
    </citation>
    <scope>NUCLEOTIDE SEQUENCE</scope>
    <source>
        <strain evidence="12">JP213</strain>
    </source>
</reference>
<evidence type="ECO:0000259" key="10">
    <source>
        <dbReference type="Pfam" id="PF21082"/>
    </source>
</evidence>
<accession>A0A941GUJ7</accession>